<dbReference type="Gene3D" id="1.10.10.60">
    <property type="entry name" value="Homeodomain-like"/>
    <property type="match status" value="1"/>
</dbReference>
<protein>
    <submittedName>
        <fullName evidence="5">Myb-like DNA-binding domain protein</fullName>
    </submittedName>
</protein>
<keyword evidence="5" id="KW-0238">DNA-binding</keyword>
<dbReference type="Proteomes" id="UP000236928">
    <property type="component" value="Unassembled WGS sequence"/>
</dbReference>
<organism evidence="5 6">
    <name type="scientific">Cryptosporidium meleagridis</name>
    <dbReference type="NCBI Taxonomy" id="93969"/>
    <lineage>
        <taxon>Eukaryota</taxon>
        <taxon>Sar</taxon>
        <taxon>Alveolata</taxon>
        <taxon>Apicomplexa</taxon>
        <taxon>Conoidasida</taxon>
        <taxon>Coccidia</taxon>
        <taxon>Eucoccidiorida</taxon>
        <taxon>Eimeriorina</taxon>
        <taxon>Cryptosporidiidae</taxon>
        <taxon>Cryptosporidium</taxon>
    </lineage>
</organism>
<sequence>MSSANAKSSISSGPVKSDSISDDARIEAELVKRGNLVGEASLEWSLNFLTRNCDFLNERSMSPLSIYAVHVWTGSQNCEFANKLSFQGKIRNMLFKLLIHPVHELVNNLKTNAYYIAALSSKKPLDFEQNMSSHGLEIPLISGKYFDGDFILNQMKWIYKLFHNKEEDIGKLSLELEEDDEFFDITFSDDLIEFSKVFSSKLIFHWLTHHILTNFLYNPNGPISLLSFNILIEKLSPFFSKYTERSQIMYSDIIAFFDSVCGIWRNMKEKNINNLLSVANCLEKYTSESETFMKCLTDVVLKHSLDELLDNLSEFIIAINDALSCTNLHAPLPSSARPNTSSMEDNKEKTIPPDVDPKEPFNSIFEATGFERAVSVCREFPDLLRPKARYSEKVVKTTQLVLNYCLRNNLADLKYIRNIGHRKKIDGESSSDVSDSQSRASSFQELDNKGLEEQNTVLDESEAIRQYLAGGTSKNSLSSSSNERSRVILEKSSLKRKSFFKDDDILESERPKRLNLYSNDKGKTGRKISVRGISESSDLSEGSTPKPIVSEKRRNDEQQSVPKRIPNKRASASPSTGASRQYRRWSDEETSLLIDGVNKFGLGKWRIILATSKLTNRDEVGLKDRWRNLVKGGHVTWDPQTKMYRSVKG</sequence>
<feature type="compositionally biased region" description="Low complexity" evidence="2">
    <location>
        <begin position="430"/>
        <end position="442"/>
    </location>
</feature>
<keyword evidence="1" id="KW-0539">Nucleus</keyword>
<gene>
    <name evidence="5" type="ORF">CmeUKMEL1_05295</name>
</gene>
<reference evidence="5 6" key="1">
    <citation type="submission" date="2014-04" db="EMBL/GenBank/DDBJ databases">
        <title>Comparative Genomics of Cryptosporidium Species.</title>
        <authorList>
            <person name="Silva J.C."/>
            <person name="Su Q."/>
            <person name="Chalmers R."/>
            <person name="Chibucos M.C."/>
            <person name="Elwin K."/>
            <person name="Godinez A."/>
            <person name="Guo F."/>
            <person name="Huynh K."/>
            <person name="Orvis J."/>
            <person name="Ott S."/>
            <person name="Sadzewicz L."/>
            <person name="Sengamalay N."/>
            <person name="Shetty A."/>
            <person name="Sun M."/>
            <person name="Tallon L."/>
            <person name="Xiao L."/>
            <person name="Zhang H."/>
            <person name="Fraser C.M."/>
            <person name="Zhu G."/>
            <person name="Kissinger J."/>
            <person name="Widmer G."/>
        </authorList>
    </citation>
    <scope>NUCLEOTIDE SEQUENCE [LARGE SCALE GENOMIC DNA]</scope>
    <source>
        <strain evidence="5 6">UKMEL1</strain>
    </source>
</reference>
<keyword evidence="6" id="KW-1185">Reference proteome</keyword>
<evidence type="ECO:0000256" key="1">
    <source>
        <dbReference type="ARBA" id="ARBA00023242"/>
    </source>
</evidence>
<name>A0A2P4YYX3_9CRYT</name>
<accession>A0A2P4YYX3</accession>
<evidence type="ECO:0000256" key="2">
    <source>
        <dbReference type="SAM" id="MobiDB-lite"/>
    </source>
</evidence>
<dbReference type="GO" id="GO:0003677">
    <property type="term" value="F:DNA binding"/>
    <property type="evidence" value="ECO:0007669"/>
    <property type="project" value="UniProtKB-KW"/>
</dbReference>
<dbReference type="VEuPathDB" id="CryptoDB:CmeUKMEL1_05295"/>
<feature type="region of interest" description="Disordered" evidence="2">
    <location>
        <begin position="334"/>
        <end position="358"/>
    </location>
</feature>
<dbReference type="OrthoDB" id="608866at2759"/>
<dbReference type="Pfam" id="PF00249">
    <property type="entry name" value="Myb_DNA-binding"/>
    <property type="match status" value="1"/>
</dbReference>
<feature type="domain" description="HTH myb-type" evidence="4">
    <location>
        <begin position="583"/>
        <end position="634"/>
    </location>
</feature>
<dbReference type="InterPro" id="IPR001005">
    <property type="entry name" value="SANT/Myb"/>
</dbReference>
<dbReference type="PROSITE" id="PS51294">
    <property type="entry name" value="HTH_MYB"/>
    <property type="match status" value="1"/>
</dbReference>
<dbReference type="EMBL" id="JIBK01000009">
    <property type="protein sequence ID" value="POM83018.1"/>
    <property type="molecule type" value="Genomic_DNA"/>
</dbReference>
<dbReference type="SMART" id="SM00717">
    <property type="entry name" value="SANT"/>
    <property type="match status" value="1"/>
</dbReference>
<feature type="region of interest" description="Disordered" evidence="2">
    <location>
        <begin position="425"/>
        <end position="455"/>
    </location>
</feature>
<dbReference type="SUPFAM" id="SSF46689">
    <property type="entry name" value="Homeodomain-like"/>
    <property type="match status" value="1"/>
</dbReference>
<evidence type="ECO:0000259" key="3">
    <source>
        <dbReference type="PROSITE" id="PS50090"/>
    </source>
</evidence>
<feature type="compositionally biased region" description="Polar residues" evidence="2">
    <location>
        <begin position="534"/>
        <end position="543"/>
    </location>
</feature>
<dbReference type="AlphaFoldDB" id="A0A2P4YYX3"/>
<dbReference type="PANTHER" id="PTHR46734:SF1">
    <property type="entry name" value="TELOMERIC REPEAT-BINDING FACTOR 1"/>
    <property type="match status" value="1"/>
</dbReference>
<dbReference type="CDD" id="cd11660">
    <property type="entry name" value="SANT_TRF"/>
    <property type="match status" value="1"/>
</dbReference>
<feature type="domain" description="Myb-like" evidence="3">
    <location>
        <begin position="577"/>
        <end position="630"/>
    </location>
</feature>
<comment type="caution">
    <text evidence="5">The sequence shown here is derived from an EMBL/GenBank/DDBJ whole genome shotgun (WGS) entry which is preliminary data.</text>
</comment>
<dbReference type="PANTHER" id="PTHR46734">
    <property type="entry name" value="TELOMERIC REPEAT-BINDING FACTOR 1 TERF1"/>
    <property type="match status" value="1"/>
</dbReference>
<proteinExistence type="predicted"/>
<dbReference type="PROSITE" id="PS50090">
    <property type="entry name" value="MYB_LIKE"/>
    <property type="match status" value="1"/>
</dbReference>
<dbReference type="InterPro" id="IPR017930">
    <property type="entry name" value="Myb_dom"/>
</dbReference>
<feature type="compositionally biased region" description="Polar residues" evidence="2">
    <location>
        <begin position="570"/>
        <end position="579"/>
    </location>
</feature>
<feature type="compositionally biased region" description="Basic and acidic residues" evidence="2">
    <location>
        <begin position="344"/>
        <end position="358"/>
    </location>
</feature>
<evidence type="ECO:0000259" key="4">
    <source>
        <dbReference type="PROSITE" id="PS51294"/>
    </source>
</evidence>
<dbReference type="InterPro" id="IPR052450">
    <property type="entry name" value="TRBD-Containing_Protein"/>
</dbReference>
<dbReference type="InterPro" id="IPR009057">
    <property type="entry name" value="Homeodomain-like_sf"/>
</dbReference>
<evidence type="ECO:0000313" key="5">
    <source>
        <dbReference type="EMBL" id="POM83018.1"/>
    </source>
</evidence>
<feature type="region of interest" description="Disordered" evidence="2">
    <location>
        <begin position="527"/>
        <end position="583"/>
    </location>
</feature>
<evidence type="ECO:0000313" key="6">
    <source>
        <dbReference type="Proteomes" id="UP000236928"/>
    </source>
</evidence>